<dbReference type="PANTHER" id="PTHR45125:SF28">
    <property type="entry name" value="OS02G0603500 PROTEIN"/>
    <property type="match status" value="1"/>
</dbReference>
<reference evidence="4" key="1">
    <citation type="journal article" date="2013" name="Nature">
        <title>Draft genome of the wheat A-genome progenitor Triticum urartu.</title>
        <authorList>
            <person name="Ling H.Q."/>
            <person name="Zhao S."/>
            <person name="Liu D."/>
            <person name="Wang J."/>
            <person name="Sun H."/>
            <person name="Zhang C."/>
            <person name="Fan H."/>
            <person name="Li D."/>
            <person name="Dong L."/>
            <person name="Tao Y."/>
            <person name="Gao C."/>
            <person name="Wu H."/>
            <person name="Li Y."/>
            <person name="Cui Y."/>
            <person name="Guo X."/>
            <person name="Zheng S."/>
            <person name="Wang B."/>
            <person name="Yu K."/>
            <person name="Liang Q."/>
            <person name="Yang W."/>
            <person name="Lou X."/>
            <person name="Chen J."/>
            <person name="Feng M."/>
            <person name="Jian J."/>
            <person name="Zhang X."/>
            <person name="Luo G."/>
            <person name="Jiang Y."/>
            <person name="Liu J."/>
            <person name="Wang Z."/>
            <person name="Sha Y."/>
            <person name="Zhang B."/>
            <person name="Wu H."/>
            <person name="Tang D."/>
            <person name="Shen Q."/>
            <person name="Xue P."/>
            <person name="Zou S."/>
            <person name="Wang X."/>
            <person name="Liu X."/>
            <person name="Wang F."/>
            <person name="Yang Y."/>
            <person name="An X."/>
            <person name="Dong Z."/>
            <person name="Zhang K."/>
            <person name="Zhang X."/>
            <person name="Luo M.C."/>
            <person name="Dvorak J."/>
            <person name="Tong Y."/>
            <person name="Wang J."/>
            <person name="Yang H."/>
            <person name="Li Z."/>
            <person name="Wang D."/>
            <person name="Zhang A."/>
            <person name="Wang J."/>
        </authorList>
    </citation>
    <scope>NUCLEOTIDE SEQUENCE</scope>
    <source>
        <strain evidence="4">cv. G1812</strain>
    </source>
</reference>
<evidence type="ECO:0000259" key="2">
    <source>
        <dbReference type="Pfam" id="PF14303"/>
    </source>
</evidence>
<organism evidence="3 4">
    <name type="scientific">Triticum urartu</name>
    <name type="common">Red wild einkorn</name>
    <name type="synonym">Crithodium urartu</name>
    <dbReference type="NCBI Taxonomy" id="4572"/>
    <lineage>
        <taxon>Eukaryota</taxon>
        <taxon>Viridiplantae</taxon>
        <taxon>Streptophyta</taxon>
        <taxon>Embryophyta</taxon>
        <taxon>Tracheophyta</taxon>
        <taxon>Spermatophyta</taxon>
        <taxon>Magnoliopsida</taxon>
        <taxon>Liliopsida</taxon>
        <taxon>Poales</taxon>
        <taxon>Poaceae</taxon>
        <taxon>BOP clade</taxon>
        <taxon>Pooideae</taxon>
        <taxon>Triticodae</taxon>
        <taxon>Triticeae</taxon>
        <taxon>Triticinae</taxon>
        <taxon>Triticum</taxon>
    </lineage>
</organism>
<feature type="region of interest" description="Disordered" evidence="1">
    <location>
        <begin position="236"/>
        <end position="293"/>
    </location>
</feature>
<accession>A0A8R7P1W3</accession>
<sequence length="381" mass="43317">MTERGRPNRAAPSRARSRADLEKLETRRRPRHCPEELTVAEMENSYELDSQINNSSFLDMMNVGSSDTNCYGTADCSPLAEQVTMPPQKGKKSAKPKSAKGASTKGKNWSTAEDLVLIQAWANTSLDAVTGTGQNSSTYWGRISDHYDAHKKPSWPERGSNGLTCRYNVISALTSKFYACIQQILNRNCSGMTLSDKERDAHRMYIELDEKKKPFTLMHCYIEFEKYPKWQTCPLPQKKQKKTSDASPGTTSNDEDFGTCTDALEEELRPPGTKHDKNERLRKGKTSESNDSGCKLSLQSMWAQKIEKDDIKEATKIARYARAFELQEKQIALQEKEDARKQFELDEKIMLMDTSHMSDAQKQFYKNKQDEIITRCQNTSG</sequence>
<name>A0A8R7P1W3_TRIUA</name>
<keyword evidence="4" id="KW-1185">Reference proteome</keyword>
<feature type="domain" description="No apical meristem-associated C-terminal" evidence="2">
    <location>
        <begin position="213"/>
        <end position="372"/>
    </location>
</feature>
<feature type="compositionally biased region" description="Basic and acidic residues" evidence="1">
    <location>
        <begin position="266"/>
        <end position="288"/>
    </location>
</feature>
<evidence type="ECO:0000256" key="1">
    <source>
        <dbReference type="SAM" id="MobiDB-lite"/>
    </source>
</evidence>
<reference evidence="3" key="2">
    <citation type="submission" date="2018-03" db="EMBL/GenBank/DDBJ databases">
        <title>The Triticum urartu genome reveals the dynamic nature of wheat genome evolution.</title>
        <authorList>
            <person name="Ling H."/>
            <person name="Ma B."/>
            <person name="Shi X."/>
            <person name="Liu H."/>
            <person name="Dong L."/>
            <person name="Sun H."/>
            <person name="Cao Y."/>
            <person name="Gao Q."/>
            <person name="Zheng S."/>
            <person name="Li Y."/>
            <person name="Yu Y."/>
            <person name="Du H."/>
            <person name="Qi M."/>
            <person name="Li Y."/>
            <person name="Yu H."/>
            <person name="Cui Y."/>
            <person name="Wang N."/>
            <person name="Chen C."/>
            <person name="Wu H."/>
            <person name="Zhao Y."/>
            <person name="Zhang J."/>
            <person name="Li Y."/>
            <person name="Zhou W."/>
            <person name="Zhang B."/>
            <person name="Hu W."/>
            <person name="Eijk M."/>
            <person name="Tang J."/>
            <person name="Witsenboer H."/>
            <person name="Zhao S."/>
            <person name="Li Z."/>
            <person name="Zhang A."/>
            <person name="Wang D."/>
            <person name="Liang C."/>
        </authorList>
    </citation>
    <scope>NUCLEOTIDE SEQUENCE [LARGE SCALE GENOMIC DNA]</scope>
    <source>
        <strain evidence="3">cv. G1812</strain>
    </source>
</reference>
<evidence type="ECO:0000313" key="4">
    <source>
        <dbReference type="Proteomes" id="UP000015106"/>
    </source>
</evidence>
<feature type="compositionally biased region" description="Basic and acidic residues" evidence="1">
    <location>
        <begin position="17"/>
        <end position="33"/>
    </location>
</feature>
<dbReference type="Gramene" id="TuG1812G0100001355.01.T02">
    <property type="protein sequence ID" value="TuG1812G0100001355.01.T02"/>
    <property type="gene ID" value="TuG1812G0100001355.01"/>
</dbReference>
<dbReference type="EnsemblPlants" id="TuG1812G0100001355.01.T02">
    <property type="protein sequence ID" value="TuG1812G0100001355.01.T02"/>
    <property type="gene ID" value="TuG1812G0100001355.01"/>
</dbReference>
<dbReference type="Pfam" id="PF14303">
    <property type="entry name" value="NAM-associated"/>
    <property type="match status" value="1"/>
</dbReference>
<evidence type="ECO:0000313" key="3">
    <source>
        <dbReference type="EnsemblPlants" id="TuG1812G0100001355.01.T02"/>
    </source>
</evidence>
<dbReference type="AlphaFoldDB" id="A0A8R7P1W3"/>
<protein>
    <recommendedName>
        <fullName evidence="2">No apical meristem-associated C-terminal domain-containing protein</fullName>
    </recommendedName>
</protein>
<feature type="region of interest" description="Disordered" evidence="1">
    <location>
        <begin position="83"/>
        <end position="106"/>
    </location>
</feature>
<dbReference type="InterPro" id="IPR029466">
    <property type="entry name" value="NAM-associated_C"/>
</dbReference>
<feature type="compositionally biased region" description="Basic residues" evidence="1">
    <location>
        <begin position="89"/>
        <end position="98"/>
    </location>
</feature>
<proteinExistence type="predicted"/>
<dbReference type="PANTHER" id="PTHR45125">
    <property type="entry name" value="F21J9.4-RELATED"/>
    <property type="match status" value="1"/>
</dbReference>
<dbReference type="Proteomes" id="UP000015106">
    <property type="component" value="Chromosome 1"/>
</dbReference>
<feature type="region of interest" description="Disordered" evidence="1">
    <location>
        <begin position="1"/>
        <end position="33"/>
    </location>
</feature>
<reference evidence="3" key="3">
    <citation type="submission" date="2022-06" db="UniProtKB">
        <authorList>
            <consortium name="EnsemblPlants"/>
        </authorList>
    </citation>
    <scope>IDENTIFICATION</scope>
</reference>